<accession>A0AAD5WLL5</accession>
<keyword evidence="3" id="KW-1185">Reference proteome</keyword>
<feature type="coiled-coil region" evidence="1">
    <location>
        <begin position="29"/>
        <end position="63"/>
    </location>
</feature>
<organism evidence="2 3">
    <name type="scientific">Parelaphostrongylus tenuis</name>
    <name type="common">Meningeal worm</name>
    <dbReference type="NCBI Taxonomy" id="148309"/>
    <lineage>
        <taxon>Eukaryota</taxon>
        <taxon>Metazoa</taxon>
        <taxon>Ecdysozoa</taxon>
        <taxon>Nematoda</taxon>
        <taxon>Chromadorea</taxon>
        <taxon>Rhabditida</taxon>
        <taxon>Rhabditina</taxon>
        <taxon>Rhabditomorpha</taxon>
        <taxon>Strongyloidea</taxon>
        <taxon>Metastrongylidae</taxon>
        <taxon>Parelaphostrongylus</taxon>
    </lineage>
</organism>
<dbReference type="EMBL" id="JAHQIW010007501">
    <property type="protein sequence ID" value="KAJ1374992.1"/>
    <property type="molecule type" value="Genomic_DNA"/>
</dbReference>
<dbReference type="GO" id="GO:0035735">
    <property type="term" value="P:intraciliary transport involved in cilium assembly"/>
    <property type="evidence" value="ECO:0007669"/>
    <property type="project" value="TreeGrafter"/>
</dbReference>
<proteinExistence type="predicted"/>
<dbReference type="InterPro" id="IPR029602">
    <property type="entry name" value="IFT74"/>
</dbReference>
<reference evidence="2" key="1">
    <citation type="submission" date="2021-06" db="EMBL/GenBank/DDBJ databases">
        <title>Parelaphostrongylus tenuis whole genome reference sequence.</title>
        <authorList>
            <person name="Garwood T.J."/>
            <person name="Larsen P.A."/>
            <person name="Fountain-Jones N.M."/>
            <person name="Garbe J.R."/>
            <person name="Macchietto M.G."/>
            <person name="Kania S.A."/>
            <person name="Gerhold R.W."/>
            <person name="Richards J.E."/>
            <person name="Wolf T.M."/>
        </authorList>
    </citation>
    <scope>NUCLEOTIDE SEQUENCE</scope>
    <source>
        <strain evidence="2">MNPRO001-30</strain>
        <tissue evidence="2">Meninges</tissue>
    </source>
</reference>
<dbReference type="PANTHER" id="PTHR31432:SF0">
    <property type="entry name" value="INTRAFLAGELLAR TRANSPORT PROTEIN 74 HOMOLOG"/>
    <property type="match status" value="1"/>
</dbReference>
<dbReference type="PANTHER" id="PTHR31432">
    <property type="entry name" value="INTRAFLAGELLAR TRANSPORT PROTEIN 74 HOMOLOG"/>
    <property type="match status" value="1"/>
</dbReference>
<gene>
    <name evidence="2" type="ORF">KIN20_038213</name>
</gene>
<keyword evidence="1" id="KW-0175">Coiled coil</keyword>
<dbReference type="GO" id="GO:0030992">
    <property type="term" value="C:intraciliary transport particle B"/>
    <property type="evidence" value="ECO:0007669"/>
    <property type="project" value="InterPro"/>
</dbReference>
<comment type="caution">
    <text evidence="2">The sequence shown here is derived from an EMBL/GenBank/DDBJ whole genome shotgun (WGS) entry which is preliminary data.</text>
</comment>
<dbReference type="AlphaFoldDB" id="A0AAD5WLL5"/>
<evidence type="ECO:0000313" key="3">
    <source>
        <dbReference type="Proteomes" id="UP001196413"/>
    </source>
</evidence>
<evidence type="ECO:0000256" key="1">
    <source>
        <dbReference type="SAM" id="Coils"/>
    </source>
</evidence>
<protein>
    <submittedName>
        <fullName evidence="2">Uncharacterized protein</fullName>
    </submittedName>
</protein>
<dbReference type="Proteomes" id="UP001196413">
    <property type="component" value="Unassembled WGS sequence"/>
</dbReference>
<dbReference type="GO" id="GO:0048487">
    <property type="term" value="F:beta-tubulin binding"/>
    <property type="evidence" value="ECO:0007669"/>
    <property type="project" value="InterPro"/>
</dbReference>
<name>A0AAD5WLL5_PARTN</name>
<evidence type="ECO:0000313" key="2">
    <source>
        <dbReference type="EMBL" id="KAJ1374992.1"/>
    </source>
</evidence>
<sequence>MQQILDELQVKETSLLAEKESQETPEQKKQKLIEQIRTNNEQIATMEKQIQKLNESINMAHEEVREFDSGADHRLAKNSEKYRELLVKEREYDEFLDGYEQQKQTLTTELEAHSADIVRILQKISANISKLENDANTDLVERDEVLLLQENVSPTELQNCKLPMNLEILFRL</sequence>
<dbReference type="GO" id="GO:0005929">
    <property type="term" value="C:cilium"/>
    <property type="evidence" value="ECO:0007669"/>
    <property type="project" value="TreeGrafter"/>
</dbReference>